<evidence type="ECO:0000313" key="2">
    <source>
        <dbReference type="Proteomes" id="UP001497516"/>
    </source>
</evidence>
<accession>A0AAV2EBI6</accession>
<protein>
    <submittedName>
        <fullName evidence="1">Uncharacterized protein</fullName>
    </submittedName>
</protein>
<name>A0AAV2EBI6_9ROSI</name>
<sequence length="224" mass="24291">MQGQAVQPQPRPFQQPGAATATLVQNDLIAELRDLVGFLASSSAHKFNTIEQFMEKASSKFLALEVGQRNTQAILKDIQTQLGSVAQAVAQRAPGTLPGHTIPNLKDPNTHYNAITTRSGKVIADPLVLARQAGERPASAFSVVEEEMEKEFEVLAPKPQPVVKEYIPQLPLFGCTKTGETPKHNTNLRPSVIADRECSKVASSIINPGSRSTAYSVIIYYLAN</sequence>
<keyword evidence="2" id="KW-1185">Reference proteome</keyword>
<dbReference type="AlphaFoldDB" id="A0AAV2EBI6"/>
<organism evidence="1 2">
    <name type="scientific">Linum trigynum</name>
    <dbReference type="NCBI Taxonomy" id="586398"/>
    <lineage>
        <taxon>Eukaryota</taxon>
        <taxon>Viridiplantae</taxon>
        <taxon>Streptophyta</taxon>
        <taxon>Embryophyta</taxon>
        <taxon>Tracheophyta</taxon>
        <taxon>Spermatophyta</taxon>
        <taxon>Magnoliopsida</taxon>
        <taxon>eudicotyledons</taxon>
        <taxon>Gunneridae</taxon>
        <taxon>Pentapetalae</taxon>
        <taxon>rosids</taxon>
        <taxon>fabids</taxon>
        <taxon>Malpighiales</taxon>
        <taxon>Linaceae</taxon>
        <taxon>Linum</taxon>
    </lineage>
</organism>
<gene>
    <name evidence="1" type="ORF">LTRI10_LOCUS24411</name>
</gene>
<proteinExistence type="predicted"/>
<reference evidence="1 2" key="1">
    <citation type="submission" date="2024-04" db="EMBL/GenBank/DDBJ databases">
        <authorList>
            <person name="Fracassetti M."/>
        </authorList>
    </citation>
    <scope>NUCLEOTIDE SEQUENCE [LARGE SCALE GENOMIC DNA]</scope>
</reference>
<evidence type="ECO:0000313" key="1">
    <source>
        <dbReference type="EMBL" id="CAL1383122.1"/>
    </source>
</evidence>
<dbReference type="EMBL" id="OZ034817">
    <property type="protein sequence ID" value="CAL1383122.1"/>
    <property type="molecule type" value="Genomic_DNA"/>
</dbReference>
<dbReference type="Proteomes" id="UP001497516">
    <property type="component" value="Chromosome 4"/>
</dbReference>